<name>A0ABQ9NLF8_9PEZI</name>
<accession>A0ABQ9NLF8</accession>
<proteinExistence type="predicted"/>
<keyword evidence="3" id="KW-1185">Reference proteome</keyword>
<evidence type="ECO:0000313" key="2">
    <source>
        <dbReference type="EMBL" id="KAJ9661083.1"/>
    </source>
</evidence>
<feature type="compositionally biased region" description="Low complexity" evidence="1">
    <location>
        <begin position="10"/>
        <end position="25"/>
    </location>
</feature>
<gene>
    <name evidence="2" type="ORF">H2201_006632</name>
</gene>
<evidence type="ECO:0000256" key="1">
    <source>
        <dbReference type="SAM" id="MobiDB-lite"/>
    </source>
</evidence>
<reference evidence="2" key="1">
    <citation type="submission" date="2022-10" db="EMBL/GenBank/DDBJ databases">
        <title>Culturing micro-colonial fungi from biological soil crusts in the Mojave desert and describing Neophaeococcomyces mojavensis, and introducing the new genera and species Taxawa tesnikishii.</title>
        <authorList>
            <person name="Kurbessoian T."/>
            <person name="Stajich J.E."/>
        </authorList>
    </citation>
    <scope>NUCLEOTIDE SEQUENCE</scope>
    <source>
        <strain evidence="2">TK_1</strain>
    </source>
</reference>
<comment type="caution">
    <text evidence="2">The sequence shown here is derived from an EMBL/GenBank/DDBJ whole genome shotgun (WGS) entry which is preliminary data.</text>
</comment>
<evidence type="ECO:0000313" key="3">
    <source>
        <dbReference type="Proteomes" id="UP001172684"/>
    </source>
</evidence>
<protein>
    <submittedName>
        <fullName evidence="2">Uncharacterized protein</fullName>
    </submittedName>
</protein>
<organism evidence="2 3">
    <name type="scientific">Coniosporium apollinis</name>
    <dbReference type="NCBI Taxonomy" id="61459"/>
    <lineage>
        <taxon>Eukaryota</taxon>
        <taxon>Fungi</taxon>
        <taxon>Dikarya</taxon>
        <taxon>Ascomycota</taxon>
        <taxon>Pezizomycotina</taxon>
        <taxon>Dothideomycetes</taxon>
        <taxon>Dothideomycetes incertae sedis</taxon>
        <taxon>Coniosporium</taxon>
    </lineage>
</organism>
<dbReference type="Proteomes" id="UP001172684">
    <property type="component" value="Unassembled WGS sequence"/>
</dbReference>
<dbReference type="EMBL" id="JAPDRL010000060">
    <property type="protein sequence ID" value="KAJ9661083.1"/>
    <property type="molecule type" value="Genomic_DNA"/>
</dbReference>
<feature type="region of interest" description="Disordered" evidence="1">
    <location>
        <begin position="1"/>
        <end position="39"/>
    </location>
</feature>
<sequence>MALKRKRSSDGFSPTSTSSFLSTTTYGSQSPTPAPRVQFTGSMVVDGPVPSNSITAWTTGIRKPYSSDLNSRTRKRFRDNRPDESVIYASSLRRKENIRTRRQSRPNLKLFLQQPHRLARSLRCTRSGTYHLYTLVRFLLTRTLLRSKSHKDYDATIATRFSRLAIAWTSIWENAPASIRAGVAGAKCAIPAR</sequence>